<reference evidence="3" key="1">
    <citation type="submission" date="2023-07" db="EMBL/GenBank/DDBJ databases">
        <title>A chromosome-level genome assembly of Lolium multiflorum.</title>
        <authorList>
            <person name="Chen Y."/>
            <person name="Copetti D."/>
            <person name="Kolliker R."/>
            <person name="Studer B."/>
        </authorList>
    </citation>
    <scope>NUCLEOTIDE SEQUENCE</scope>
    <source>
        <strain evidence="3">02402/16</strain>
        <tissue evidence="3">Leaf</tissue>
    </source>
</reference>
<accession>A0AAD8T606</accession>
<dbReference type="InterPro" id="IPR001810">
    <property type="entry name" value="F-box_dom"/>
</dbReference>
<dbReference type="Gene3D" id="1.20.1280.50">
    <property type="match status" value="1"/>
</dbReference>
<name>A0AAD8T606_LOLMU</name>
<dbReference type="PANTHER" id="PTHR33110:SF149">
    <property type="entry name" value="F-BOX DOMAIN-CONTAINING PROTEIN"/>
    <property type="match status" value="1"/>
</dbReference>
<dbReference type="EMBL" id="JAUUTY010000003">
    <property type="protein sequence ID" value="KAK1670502.1"/>
    <property type="molecule type" value="Genomic_DNA"/>
</dbReference>
<evidence type="ECO:0000313" key="4">
    <source>
        <dbReference type="Proteomes" id="UP001231189"/>
    </source>
</evidence>
<sequence length="179" mass="20763">MYDPVHMMQEASIPPWYDLPPELLGHVFTRLQCPANRVTSLRSAADCARARTVCRSWHSAMRDHHPPWERHPTWVVLPDCCYLTYPEDWSQRCPTSLPDDVRCVGSTDNWLALVCLDEDKKRHRYMMYNPFSYVTMQLPELDTVIGIVPKSFNIRKVLMRSTPDDIIILMPTSEIALSS</sequence>
<organism evidence="3 4">
    <name type="scientific">Lolium multiflorum</name>
    <name type="common">Italian ryegrass</name>
    <name type="synonym">Lolium perenne subsp. multiflorum</name>
    <dbReference type="NCBI Taxonomy" id="4521"/>
    <lineage>
        <taxon>Eukaryota</taxon>
        <taxon>Viridiplantae</taxon>
        <taxon>Streptophyta</taxon>
        <taxon>Embryophyta</taxon>
        <taxon>Tracheophyta</taxon>
        <taxon>Spermatophyta</taxon>
        <taxon>Magnoliopsida</taxon>
        <taxon>Liliopsida</taxon>
        <taxon>Poales</taxon>
        <taxon>Poaceae</taxon>
        <taxon>BOP clade</taxon>
        <taxon>Pooideae</taxon>
        <taxon>Poodae</taxon>
        <taxon>Poeae</taxon>
        <taxon>Poeae Chloroplast Group 2 (Poeae type)</taxon>
        <taxon>Loliodinae</taxon>
        <taxon>Loliinae</taxon>
        <taxon>Lolium</taxon>
    </lineage>
</organism>
<feature type="domain" description="F-box" evidence="2">
    <location>
        <begin position="16"/>
        <end position="64"/>
    </location>
</feature>
<dbReference type="PANTHER" id="PTHR33110">
    <property type="entry name" value="F-BOX/KELCH-REPEAT PROTEIN-RELATED"/>
    <property type="match status" value="1"/>
</dbReference>
<gene>
    <name evidence="3" type="ORF">QYE76_058661</name>
</gene>
<evidence type="ECO:0000259" key="2">
    <source>
        <dbReference type="Pfam" id="PF12937"/>
    </source>
</evidence>
<comment type="caution">
    <text evidence="3">The sequence shown here is derived from an EMBL/GenBank/DDBJ whole genome shotgun (WGS) entry which is preliminary data.</text>
</comment>
<feature type="domain" description="KIB1-4 beta-propeller" evidence="1">
    <location>
        <begin position="92"/>
        <end position="168"/>
    </location>
</feature>
<proteinExistence type="predicted"/>
<dbReference type="Pfam" id="PF12937">
    <property type="entry name" value="F-box-like"/>
    <property type="match status" value="1"/>
</dbReference>
<evidence type="ECO:0000259" key="1">
    <source>
        <dbReference type="Pfam" id="PF03478"/>
    </source>
</evidence>
<protein>
    <recommendedName>
        <fullName evidence="5">F-box domain-containing protein</fullName>
    </recommendedName>
</protein>
<dbReference type="CDD" id="cd09917">
    <property type="entry name" value="F-box_SF"/>
    <property type="match status" value="1"/>
</dbReference>
<dbReference type="InterPro" id="IPR005174">
    <property type="entry name" value="KIB1-4_b-propeller"/>
</dbReference>
<dbReference type="InterPro" id="IPR036047">
    <property type="entry name" value="F-box-like_dom_sf"/>
</dbReference>
<dbReference type="Pfam" id="PF03478">
    <property type="entry name" value="Beta-prop_KIB1-4"/>
    <property type="match status" value="1"/>
</dbReference>
<keyword evidence="4" id="KW-1185">Reference proteome</keyword>
<dbReference type="SUPFAM" id="SSF81383">
    <property type="entry name" value="F-box domain"/>
    <property type="match status" value="1"/>
</dbReference>
<evidence type="ECO:0008006" key="5">
    <source>
        <dbReference type="Google" id="ProtNLM"/>
    </source>
</evidence>
<dbReference type="AlphaFoldDB" id="A0AAD8T606"/>
<evidence type="ECO:0000313" key="3">
    <source>
        <dbReference type="EMBL" id="KAK1670502.1"/>
    </source>
</evidence>
<dbReference type="Proteomes" id="UP001231189">
    <property type="component" value="Unassembled WGS sequence"/>
</dbReference>